<evidence type="ECO:0000313" key="2">
    <source>
        <dbReference type="EMBL" id="GFT12943.1"/>
    </source>
</evidence>
<dbReference type="EMBL" id="BMAW01104176">
    <property type="protein sequence ID" value="GFT12943.1"/>
    <property type="molecule type" value="Genomic_DNA"/>
</dbReference>
<dbReference type="Proteomes" id="UP000887013">
    <property type="component" value="Unassembled WGS sequence"/>
</dbReference>
<protein>
    <submittedName>
        <fullName evidence="2">Uncharacterized protein</fullName>
    </submittedName>
</protein>
<gene>
    <name evidence="2" type="ORF">NPIL_519441</name>
</gene>
<organism evidence="2 3">
    <name type="scientific">Nephila pilipes</name>
    <name type="common">Giant wood spider</name>
    <name type="synonym">Nephila maculata</name>
    <dbReference type="NCBI Taxonomy" id="299642"/>
    <lineage>
        <taxon>Eukaryota</taxon>
        <taxon>Metazoa</taxon>
        <taxon>Ecdysozoa</taxon>
        <taxon>Arthropoda</taxon>
        <taxon>Chelicerata</taxon>
        <taxon>Arachnida</taxon>
        <taxon>Araneae</taxon>
        <taxon>Araneomorphae</taxon>
        <taxon>Entelegynae</taxon>
        <taxon>Araneoidea</taxon>
        <taxon>Nephilidae</taxon>
        <taxon>Nephila</taxon>
    </lineage>
</organism>
<accession>A0A8X6TI14</accession>
<keyword evidence="3" id="KW-1185">Reference proteome</keyword>
<sequence length="103" mass="11590">MGIKSSFADDSDLPIDCSIFWASLVIFARESSWGTVLFLAKYVARATSSFAKPYIIALVVRRLPYNSLNTRFALQDTLLPETSLDEEEDSLRDFSSLHLSDVH</sequence>
<name>A0A8X6TI14_NEPPI</name>
<reference evidence="2" key="1">
    <citation type="submission" date="2020-08" db="EMBL/GenBank/DDBJ databases">
        <title>Multicomponent nature underlies the extraordinary mechanical properties of spider dragline silk.</title>
        <authorList>
            <person name="Kono N."/>
            <person name="Nakamura H."/>
            <person name="Mori M."/>
            <person name="Yoshida Y."/>
            <person name="Ohtoshi R."/>
            <person name="Malay A.D."/>
            <person name="Moran D.A.P."/>
            <person name="Tomita M."/>
            <person name="Numata K."/>
            <person name="Arakawa K."/>
        </authorList>
    </citation>
    <scope>NUCLEOTIDE SEQUENCE</scope>
</reference>
<evidence type="ECO:0000313" key="3">
    <source>
        <dbReference type="Proteomes" id="UP000887013"/>
    </source>
</evidence>
<dbReference type="AlphaFoldDB" id="A0A8X6TI14"/>
<proteinExistence type="predicted"/>
<comment type="caution">
    <text evidence="2">The sequence shown here is derived from an EMBL/GenBank/DDBJ whole genome shotgun (WGS) entry which is preliminary data.</text>
</comment>
<feature type="region of interest" description="Disordered" evidence="1">
    <location>
        <begin position="84"/>
        <end position="103"/>
    </location>
</feature>
<evidence type="ECO:0000256" key="1">
    <source>
        <dbReference type="SAM" id="MobiDB-lite"/>
    </source>
</evidence>